<reference evidence="2 3" key="1">
    <citation type="submission" date="2024-03" db="EMBL/GenBank/DDBJ databases">
        <authorList>
            <person name="Martinez-Hernandez J."/>
        </authorList>
    </citation>
    <scope>NUCLEOTIDE SEQUENCE [LARGE SCALE GENOMIC DNA]</scope>
</reference>
<dbReference type="Proteomes" id="UP001497480">
    <property type="component" value="Unassembled WGS sequence"/>
</dbReference>
<proteinExistence type="predicted"/>
<protein>
    <recommendedName>
        <fullName evidence="4">Knottin scorpion toxin-like domain-containing protein</fullName>
    </recommendedName>
</protein>
<evidence type="ECO:0000256" key="1">
    <source>
        <dbReference type="SAM" id="SignalP"/>
    </source>
</evidence>
<organism evidence="2 3">
    <name type="scientific">Lupinus luteus</name>
    <name type="common">European yellow lupine</name>
    <dbReference type="NCBI Taxonomy" id="3873"/>
    <lineage>
        <taxon>Eukaryota</taxon>
        <taxon>Viridiplantae</taxon>
        <taxon>Streptophyta</taxon>
        <taxon>Embryophyta</taxon>
        <taxon>Tracheophyta</taxon>
        <taxon>Spermatophyta</taxon>
        <taxon>Magnoliopsida</taxon>
        <taxon>eudicotyledons</taxon>
        <taxon>Gunneridae</taxon>
        <taxon>Pentapetalae</taxon>
        <taxon>rosids</taxon>
        <taxon>fabids</taxon>
        <taxon>Fabales</taxon>
        <taxon>Fabaceae</taxon>
        <taxon>Papilionoideae</taxon>
        <taxon>50 kb inversion clade</taxon>
        <taxon>genistoids sensu lato</taxon>
        <taxon>core genistoids</taxon>
        <taxon>Genisteae</taxon>
        <taxon>Lupinus</taxon>
    </lineage>
</organism>
<sequence length="86" mass="9647">MARPVSLVSTFFILLLLLVVTEVDPITVPQAKTCYVNIFRESSCFDGAACVKNCESRGYDGGRCQYRSFRGMKETCFCKLKDCNSD</sequence>
<feature type="chain" id="PRO_5043774306" description="Knottin scorpion toxin-like domain-containing protein" evidence="1">
    <location>
        <begin position="26"/>
        <end position="86"/>
    </location>
</feature>
<keyword evidence="3" id="KW-1185">Reference proteome</keyword>
<name>A0AAV1WUN0_LUPLU</name>
<feature type="signal peptide" evidence="1">
    <location>
        <begin position="1"/>
        <end position="25"/>
    </location>
</feature>
<gene>
    <name evidence="2" type="ORF">LLUT_LOCUS14191</name>
</gene>
<keyword evidence="1" id="KW-0732">Signal</keyword>
<evidence type="ECO:0008006" key="4">
    <source>
        <dbReference type="Google" id="ProtNLM"/>
    </source>
</evidence>
<evidence type="ECO:0000313" key="3">
    <source>
        <dbReference type="Proteomes" id="UP001497480"/>
    </source>
</evidence>
<dbReference type="AlphaFoldDB" id="A0AAV1WUN0"/>
<dbReference type="EMBL" id="CAXHTB010000009">
    <property type="protein sequence ID" value="CAL0313131.1"/>
    <property type="molecule type" value="Genomic_DNA"/>
</dbReference>
<accession>A0AAV1WUN0</accession>
<evidence type="ECO:0000313" key="2">
    <source>
        <dbReference type="EMBL" id="CAL0313131.1"/>
    </source>
</evidence>
<comment type="caution">
    <text evidence="2">The sequence shown here is derived from an EMBL/GenBank/DDBJ whole genome shotgun (WGS) entry which is preliminary data.</text>
</comment>